<reference evidence="2" key="1">
    <citation type="journal article" date="2021" name="Genome Biol. Evol.">
        <title>A High-Quality Reference Genome for a Parasitic Bivalve with Doubly Uniparental Inheritance (Bivalvia: Unionida).</title>
        <authorList>
            <person name="Smith C.H."/>
        </authorList>
    </citation>
    <scope>NUCLEOTIDE SEQUENCE</scope>
    <source>
        <strain evidence="2">CHS0354</strain>
    </source>
</reference>
<sequence length="195" mass="22957">MGTRLKLHETRDNNVNKEQRRNETNDSSLRTKKGQEQKQKDSEEEQFIKVEKNRKSKDEEDKRLKEGKERRQSETEEKRNIKEDDEKLKPRQRKDAEMIGTQEEERKRIEENRRKDPSNWKLIKYERPEKQTNAFHGGVCCQVAAMEGILKEEDLECLVSDEDTGSVLNVDEKLASSIISIYSKSGEKTFQVNIL</sequence>
<comment type="caution">
    <text evidence="2">The sequence shown here is derived from an EMBL/GenBank/DDBJ whole genome shotgun (WGS) entry which is preliminary data.</text>
</comment>
<organism evidence="2 3">
    <name type="scientific">Potamilus streckersoni</name>
    <dbReference type="NCBI Taxonomy" id="2493646"/>
    <lineage>
        <taxon>Eukaryota</taxon>
        <taxon>Metazoa</taxon>
        <taxon>Spiralia</taxon>
        <taxon>Lophotrochozoa</taxon>
        <taxon>Mollusca</taxon>
        <taxon>Bivalvia</taxon>
        <taxon>Autobranchia</taxon>
        <taxon>Heteroconchia</taxon>
        <taxon>Palaeoheterodonta</taxon>
        <taxon>Unionida</taxon>
        <taxon>Unionoidea</taxon>
        <taxon>Unionidae</taxon>
        <taxon>Ambleminae</taxon>
        <taxon>Lampsilini</taxon>
        <taxon>Potamilus</taxon>
    </lineage>
</organism>
<evidence type="ECO:0000256" key="1">
    <source>
        <dbReference type="SAM" id="MobiDB-lite"/>
    </source>
</evidence>
<reference evidence="2" key="2">
    <citation type="journal article" date="2021" name="Genome Biol. Evol.">
        <title>Developing a high-quality reference genome for a parasitic bivalve with doubly uniparental inheritance (Bivalvia: Unionida).</title>
        <authorList>
            <person name="Smith C.H."/>
        </authorList>
    </citation>
    <scope>NUCLEOTIDE SEQUENCE</scope>
    <source>
        <strain evidence="2">CHS0354</strain>
        <tissue evidence="2">Mantle</tissue>
    </source>
</reference>
<dbReference type="AlphaFoldDB" id="A0AAE0RNK4"/>
<accession>A0AAE0RNK4</accession>
<proteinExistence type="predicted"/>
<evidence type="ECO:0000313" key="3">
    <source>
        <dbReference type="Proteomes" id="UP001195483"/>
    </source>
</evidence>
<protein>
    <submittedName>
        <fullName evidence="2">Uncharacterized protein</fullName>
    </submittedName>
</protein>
<feature type="compositionally biased region" description="Basic and acidic residues" evidence="1">
    <location>
        <begin position="1"/>
        <end position="24"/>
    </location>
</feature>
<name>A0AAE0RNK4_9BIVA</name>
<keyword evidence="3" id="KW-1185">Reference proteome</keyword>
<feature type="region of interest" description="Disordered" evidence="1">
    <location>
        <begin position="1"/>
        <end position="114"/>
    </location>
</feature>
<dbReference type="EMBL" id="JAEAOA010001402">
    <property type="protein sequence ID" value="KAK3576635.1"/>
    <property type="molecule type" value="Genomic_DNA"/>
</dbReference>
<feature type="compositionally biased region" description="Basic and acidic residues" evidence="1">
    <location>
        <begin position="33"/>
        <end position="114"/>
    </location>
</feature>
<evidence type="ECO:0000313" key="2">
    <source>
        <dbReference type="EMBL" id="KAK3576635.1"/>
    </source>
</evidence>
<dbReference type="Proteomes" id="UP001195483">
    <property type="component" value="Unassembled WGS sequence"/>
</dbReference>
<reference evidence="2" key="3">
    <citation type="submission" date="2023-05" db="EMBL/GenBank/DDBJ databases">
        <authorList>
            <person name="Smith C.H."/>
        </authorList>
    </citation>
    <scope>NUCLEOTIDE SEQUENCE</scope>
    <source>
        <strain evidence="2">CHS0354</strain>
        <tissue evidence="2">Mantle</tissue>
    </source>
</reference>
<gene>
    <name evidence="2" type="ORF">CHS0354_023154</name>
</gene>